<organism evidence="1 2">
    <name type="scientific">Heterodera trifolii</name>
    <dbReference type="NCBI Taxonomy" id="157864"/>
    <lineage>
        <taxon>Eukaryota</taxon>
        <taxon>Metazoa</taxon>
        <taxon>Ecdysozoa</taxon>
        <taxon>Nematoda</taxon>
        <taxon>Chromadorea</taxon>
        <taxon>Rhabditida</taxon>
        <taxon>Tylenchina</taxon>
        <taxon>Tylenchomorpha</taxon>
        <taxon>Tylenchoidea</taxon>
        <taxon>Heteroderidae</taxon>
        <taxon>Heteroderinae</taxon>
        <taxon>Heterodera</taxon>
    </lineage>
</organism>
<name>A0ABD2JDW3_9BILA</name>
<reference evidence="1 2" key="1">
    <citation type="submission" date="2024-10" db="EMBL/GenBank/DDBJ databases">
        <authorList>
            <person name="Kim D."/>
        </authorList>
    </citation>
    <scope>NUCLEOTIDE SEQUENCE [LARGE SCALE GENOMIC DNA]</scope>
    <source>
        <strain evidence="1">BH-2024</strain>
    </source>
</reference>
<keyword evidence="2" id="KW-1185">Reference proteome</keyword>
<dbReference type="Proteomes" id="UP001620626">
    <property type="component" value="Unassembled WGS sequence"/>
</dbReference>
<sequence length="138" mass="15720">MPSPPWTQKVMGRVKCDGTRKLLLGRVKCDGTRKLLLGRVKCDGTRKLLLGRVKCDGTRKIVVLFVVHEWCELAPNIEPFKAAFINASSSANFILFLRPFVDFVVPFDMNNELTREQLELKSINNSSQRFLLIRCPIV</sequence>
<evidence type="ECO:0000313" key="1">
    <source>
        <dbReference type="EMBL" id="KAL3088772.1"/>
    </source>
</evidence>
<protein>
    <submittedName>
        <fullName evidence="1">Uncharacterized protein</fullName>
    </submittedName>
</protein>
<proteinExistence type="predicted"/>
<gene>
    <name evidence="1" type="ORF">niasHT_027915</name>
</gene>
<comment type="caution">
    <text evidence="1">The sequence shown here is derived from an EMBL/GenBank/DDBJ whole genome shotgun (WGS) entry which is preliminary data.</text>
</comment>
<dbReference type="AlphaFoldDB" id="A0ABD2JDW3"/>
<evidence type="ECO:0000313" key="2">
    <source>
        <dbReference type="Proteomes" id="UP001620626"/>
    </source>
</evidence>
<accession>A0ABD2JDW3</accession>
<dbReference type="EMBL" id="JBICBT010000996">
    <property type="protein sequence ID" value="KAL3088772.1"/>
    <property type="molecule type" value="Genomic_DNA"/>
</dbReference>